<dbReference type="Proteomes" id="UP000036681">
    <property type="component" value="Unplaced"/>
</dbReference>
<evidence type="ECO:0000313" key="2">
    <source>
        <dbReference type="WBParaSite" id="ALUE_0001300301-mRNA-1"/>
    </source>
</evidence>
<evidence type="ECO:0000313" key="1">
    <source>
        <dbReference type="Proteomes" id="UP000036681"/>
    </source>
</evidence>
<dbReference type="WBParaSite" id="ALUE_0001300301-mRNA-1">
    <property type="protein sequence ID" value="ALUE_0001300301-mRNA-1"/>
    <property type="gene ID" value="ALUE_0001300301"/>
</dbReference>
<accession>A0A9J2PUA7</accession>
<protein>
    <submittedName>
        <fullName evidence="2">Uncharacterized protein</fullName>
    </submittedName>
</protein>
<keyword evidence="1" id="KW-1185">Reference proteome</keyword>
<reference evidence="2" key="1">
    <citation type="submission" date="2023-03" db="UniProtKB">
        <authorList>
            <consortium name="WormBaseParasite"/>
        </authorList>
    </citation>
    <scope>IDENTIFICATION</scope>
</reference>
<proteinExistence type="predicted"/>
<dbReference type="AlphaFoldDB" id="A0A9J2PUA7"/>
<sequence>MGILRVNKKPQPLALLPDYMASGGARKRKNLRVPGGRSRIDEQNWAQHRYIPLLCGVQYAVGLPHGYCSSRLEVRLIVRLRQCAYLTFACSDED</sequence>
<name>A0A9J2PUA7_ASCLU</name>
<organism evidence="1 2">
    <name type="scientific">Ascaris lumbricoides</name>
    <name type="common">Giant roundworm</name>
    <dbReference type="NCBI Taxonomy" id="6252"/>
    <lineage>
        <taxon>Eukaryota</taxon>
        <taxon>Metazoa</taxon>
        <taxon>Ecdysozoa</taxon>
        <taxon>Nematoda</taxon>
        <taxon>Chromadorea</taxon>
        <taxon>Rhabditida</taxon>
        <taxon>Spirurina</taxon>
        <taxon>Ascaridomorpha</taxon>
        <taxon>Ascaridoidea</taxon>
        <taxon>Ascarididae</taxon>
        <taxon>Ascaris</taxon>
    </lineage>
</organism>